<evidence type="ECO:0000256" key="6">
    <source>
        <dbReference type="SAM" id="Phobius"/>
    </source>
</evidence>
<dbReference type="EMBL" id="JBFDAA010000006">
    <property type="protein sequence ID" value="KAL1131200.1"/>
    <property type="molecule type" value="Genomic_DNA"/>
</dbReference>
<dbReference type="PANTHER" id="PTHR12841:SF6">
    <property type="entry name" value="PROTEIN UNC-50 HOMOLOG"/>
    <property type="match status" value="1"/>
</dbReference>
<evidence type="ECO:0000256" key="2">
    <source>
        <dbReference type="ARBA" id="ARBA00006293"/>
    </source>
</evidence>
<keyword evidence="4 6" id="KW-1133">Transmembrane helix</keyword>
<feature type="transmembrane region" description="Helical" evidence="6">
    <location>
        <begin position="201"/>
        <end position="223"/>
    </location>
</feature>
<keyword evidence="5 6" id="KW-0472">Membrane</keyword>
<feature type="transmembrane region" description="Helical" evidence="6">
    <location>
        <begin position="60"/>
        <end position="82"/>
    </location>
</feature>
<sequence length="235" mass="27978">MSAAVKRYRYLRRLFKFDQMDFEFAFWQMTYLFISPQKVYRNFQYRKQTKSQFARDDPAFLVLLIIWLCVASVGFTFVLGLSFTAFFRFLLYILFVDCIAVGLCVATILWIISNQYLLKPSCKGLDVEWGYAFDVHLNAFFPPLIILHIVQLFFYQVFISKQWLISRIFGNSLWLISFAYYTYITFLGYSSLQILHRTQVLLLPLVPLFFTFLLSLAMSWNVTESVMNFYEFRVL</sequence>
<comment type="caution">
    <text evidence="7">The sequence shown here is derived from an EMBL/GenBank/DDBJ whole genome shotgun (WGS) entry which is preliminary data.</text>
</comment>
<comment type="similarity">
    <text evidence="2">Belongs to the unc-50 family.</text>
</comment>
<evidence type="ECO:0000313" key="7">
    <source>
        <dbReference type="EMBL" id="KAL1131200.1"/>
    </source>
</evidence>
<gene>
    <name evidence="7" type="ORF">AAG570_010818</name>
</gene>
<dbReference type="Pfam" id="PF05216">
    <property type="entry name" value="UNC-50"/>
    <property type="match status" value="1"/>
</dbReference>
<comment type="subcellular location">
    <subcellularLocation>
        <location evidence="1">Membrane</location>
        <topology evidence="1">Multi-pass membrane protein</topology>
    </subcellularLocation>
</comment>
<evidence type="ECO:0000256" key="5">
    <source>
        <dbReference type="ARBA" id="ARBA00023136"/>
    </source>
</evidence>
<dbReference type="PANTHER" id="PTHR12841">
    <property type="entry name" value="PROTEIN UNC-50 HOMOLOG"/>
    <property type="match status" value="1"/>
</dbReference>
<protein>
    <recommendedName>
        <fullName evidence="9">Unc-50-like protein</fullName>
    </recommendedName>
</protein>
<evidence type="ECO:0000256" key="3">
    <source>
        <dbReference type="ARBA" id="ARBA00022692"/>
    </source>
</evidence>
<dbReference type="Proteomes" id="UP001558652">
    <property type="component" value="Unassembled WGS sequence"/>
</dbReference>
<feature type="transmembrane region" description="Helical" evidence="6">
    <location>
        <begin position="171"/>
        <end position="189"/>
    </location>
</feature>
<proteinExistence type="inferred from homology"/>
<dbReference type="InterPro" id="IPR007881">
    <property type="entry name" value="UNC-50"/>
</dbReference>
<evidence type="ECO:0000256" key="4">
    <source>
        <dbReference type="ARBA" id="ARBA00022989"/>
    </source>
</evidence>
<keyword evidence="8" id="KW-1185">Reference proteome</keyword>
<name>A0ABD0YJ27_9HEMI</name>
<dbReference type="GO" id="GO:0016020">
    <property type="term" value="C:membrane"/>
    <property type="evidence" value="ECO:0007669"/>
    <property type="project" value="UniProtKB-SubCell"/>
</dbReference>
<evidence type="ECO:0000256" key="1">
    <source>
        <dbReference type="ARBA" id="ARBA00004141"/>
    </source>
</evidence>
<dbReference type="AlphaFoldDB" id="A0ABD0YJ27"/>
<feature type="transmembrane region" description="Helical" evidence="6">
    <location>
        <begin position="89"/>
        <end position="112"/>
    </location>
</feature>
<evidence type="ECO:0008006" key="9">
    <source>
        <dbReference type="Google" id="ProtNLM"/>
    </source>
</evidence>
<accession>A0ABD0YJ27</accession>
<reference evidence="7 8" key="1">
    <citation type="submission" date="2024-07" db="EMBL/GenBank/DDBJ databases">
        <title>Chromosome-level genome assembly of the water stick insect Ranatra chinensis (Heteroptera: Nepidae).</title>
        <authorList>
            <person name="Liu X."/>
        </authorList>
    </citation>
    <scope>NUCLEOTIDE SEQUENCE [LARGE SCALE GENOMIC DNA]</scope>
    <source>
        <strain evidence="7">Cailab_2021Rc</strain>
        <tissue evidence="7">Muscle</tissue>
    </source>
</reference>
<feature type="transmembrane region" description="Helical" evidence="6">
    <location>
        <begin position="139"/>
        <end position="159"/>
    </location>
</feature>
<evidence type="ECO:0000313" key="8">
    <source>
        <dbReference type="Proteomes" id="UP001558652"/>
    </source>
</evidence>
<keyword evidence="3 6" id="KW-0812">Transmembrane</keyword>
<organism evidence="7 8">
    <name type="scientific">Ranatra chinensis</name>
    <dbReference type="NCBI Taxonomy" id="642074"/>
    <lineage>
        <taxon>Eukaryota</taxon>
        <taxon>Metazoa</taxon>
        <taxon>Ecdysozoa</taxon>
        <taxon>Arthropoda</taxon>
        <taxon>Hexapoda</taxon>
        <taxon>Insecta</taxon>
        <taxon>Pterygota</taxon>
        <taxon>Neoptera</taxon>
        <taxon>Paraneoptera</taxon>
        <taxon>Hemiptera</taxon>
        <taxon>Heteroptera</taxon>
        <taxon>Panheteroptera</taxon>
        <taxon>Nepomorpha</taxon>
        <taxon>Nepidae</taxon>
        <taxon>Ranatrinae</taxon>
        <taxon>Ranatra</taxon>
    </lineage>
</organism>